<dbReference type="Pfam" id="PF13416">
    <property type="entry name" value="SBP_bac_8"/>
    <property type="match status" value="1"/>
</dbReference>
<evidence type="ECO:0000313" key="2">
    <source>
        <dbReference type="EMBL" id="WUX56708.1"/>
    </source>
</evidence>
<dbReference type="Gene3D" id="3.40.190.10">
    <property type="entry name" value="Periplasmic binding protein-like II"/>
    <property type="match status" value="1"/>
</dbReference>
<dbReference type="GeneID" id="91340049"/>
<accession>A0ABZ2AH07</accession>
<name>A0ABZ2AH07_STRNV</name>
<proteinExistence type="predicted"/>
<gene>
    <name evidence="2" type="ORF">OG442_37145</name>
</gene>
<dbReference type="PANTHER" id="PTHR43649">
    <property type="entry name" value="ARABINOSE-BINDING PROTEIN-RELATED"/>
    <property type="match status" value="1"/>
</dbReference>
<evidence type="ECO:0000313" key="3">
    <source>
        <dbReference type="Proteomes" id="UP001432209"/>
    </source>
</evidence>
<dbReference type="SUPFAM" id="SSF53850">
    <property type="entry name" value="Periplasmic binding protein-like II"/>
    <property type="match status" value="1"/>
</dbReference>
<dbReference type="EMBL" id="CP109495">
    <property type="protein sequence ID" value="WUX56708.1"/>
    <property type="molecule type" value="Genomic_DNA"/>
</dbReference>
<feature type="chain" id="PRO_5046095736" evidence="1">
    <location>
        <begin position="28"/>
        <end position="447"/>
    </location>
</feature>
<dbReference type="InterPro" id="IPR050490">
    <property type="entry name" value="Bact_solute-bd_prot1"/>
</dbReference>
<sequence>MAATDRDAVRRRAVASTRVLCLSVLLAACGALTPGSGYDANTGRPRAVPSSTAVPDGDITLRLNFADAPEMVDALAAAFEEKHPRIDVRPQYTQFADYVKSLKLTMTSDTAPDIAQYAIGMDALAHRGDILDLAPYRDAYGWRDAFPASSLAQLTAGRSESLYGVPVGLSMTGLYVNRELAATAGISRPPRTLAEFENRLAAAKRAGLTPLSIGALDSGGLHLWAALVNVLMPPETYRAWVDGRDGATIETEGALKAAELVAEWAAKGYFDPSANGTAQVDSTARFTRGESVFLVNGNWAAGQLVGAMGENVGFFPMPGPDASSRSVASGFSVAYSVSSRTRHPEAAGAFLDFLASPEAASIVAANGFLPPDPDTDAVPEQKGVLGEVAAAHRRVVADDGTNQFPDFTAPSMLDRLRSGVQRLIAARVGPAEFLAEIQDVWEAHHGK</sequence>
<keyword evidence="3" id="KW-1185">Reference proteome</keyword>
<evidence type="ECO:0000256" key="1">
    <source>
        <dbReference type="SAM" id="SignalP"/>
    </source>
</evidence>
<organism evidence="2 3">
    <name type="scientific">Streptomyces niveus</name>
    <name type="common">Streptomyces spheroides</name>
    <dbReference type="NCBI Taxonomy" id="193462"/>
    <lineage>
        <taxon>Bacteria</taxon>
        <taxon>Bacillati</taxon>
        <taxon>Actinomycetota</taxon>
        <taxon>Actinomycetes</taxon>
        <taxon>Kitasatosporales</taxon>
        <taxon>Streptomycetaceae</taxon>
        <taxon>Streptomyces</taxon>
    </lineage>
</organism>
<dbReference type="RefSeq" id="WP_329081595.1">
    <property type="nucleotide sequence ID" value="NZ_CP109483.1"/>
</dbReference>
<keyword evidence="1" id="KW-0732">Signal</keyword>
<dbReference type="Proteomes" id="UP001432209">
    <property type="component" value="Chromosome"/>
</dbReference>
<reference evidence="2" key="1">
    <citation type="submission" date="2022-10" db="EMBL/GenBank/DDBJ databases">
        <title>The complete genomes of actinobacterial strains from the NBC collection.</title>
        <authorList>
            <person name="Joergensen T.S."/>
            <person name="Alvarez Arevalo M."/>
            <person name="Sterndorff E.B."/>
            <person name="Faurdal D."/>
            <person name="Vuksanovic O."/>
            <person name="Mourched A.-S."/>
            <person name="Charusanti P."/>
            <person name="Shaw S."/>
            <person name="Blin K."/>
            <person name="Weber T."/>
        </authorList>
    </citation>
    <scope>NUCLEOTIDE SEQUENCE</scope>
    <source>
        <strain evidence="2">NBC_01432</strain>
    </source>
</reference>
<protein>
    <submittedName>
        <fullName evidence="2">Extracellular solute-binding protein</fullName>
    </submittedName>
</protein>
<dbReference type="InterPro" id="IPR006059">
    <property type="entry name" value="SBP"/>
</dbReference>
<dbReference type="PROSITE" id="PS51257">
    <property type="entry name" value="PROKAR_LIPOPROTEIN"/>
    <property type="match status" value="1"/>
</dbReference>
<feature type="signal peptide" evidence="1">
    <location>
        <begin position="1"/>
        <end position="27"/>
    </location>
</feature>